<dbReference type="EMBL" id="KQ965731">
    <property type="protein sequence ID" value="KXS22234.1"/>
    <property type="molecule type" value="Genomic_DNA"/>
</dbReference>
<dbReference type="AlphaFoldDB" id="A0A139AZU7"/>
<dbReference type="InterPro" id="IPR036871">
    <property type="entry name" value="PX_dom_sf"/>
</dbReference>
<dbReference type="CDD" id="cd06093">
    <property type="entry name" value="PX_domain"/>
    <property type="match status" value="1"/>
</dbReference>
<dbReference type="Gene3D" id="3.30.1520.10">
    <property type="entry name" value="Phox-like domain"/>
    <property type="match status" value="1"/>
</dbReference>
<organism evidence="2 3">
    <name type="scientific">Gonapodya prolifera (strain JEL478)</name>
    <name type="common">Monoblepharis prolifera</name>
    <dbReference type="NCBI Taxonomy" id="1344416"/>
    <lineage>
        <taxon>Eukaryota</taxon>
        <taxon>Fungi</taxon>
        <taxon>Fungi incertae sedis</taxon>
        <taxon>Chytridiomycota</taxon>
        <taxon>Chytridiomycota incertae sedis</taxon>
        <taxon>Monoblepharidomycetes</taxon>
        <taxon>Monoblepharidales</taxon>
        <taxon>Gonapodyaceae</taxon>
        <taxon>Gonapodya</taxon>
    </lineage>
</organism>
<protein>
    <submittedName>
        <fullName evidence="2">Phox-like protein</fullName>
    </submittedName>
</protein>
<dbReference type="PANTHER" id="PTHR45827:SF1">
    <property type="entry name" value="SORTING NEXIN"/>
    <property type="match status" value="1"/>
</dbReference>
<dbReference type="SUPFAM" id="SSF64268">
    <property type="entry name" value="PX domain"/>
    <property type="match status" value="1"/>
</dbReference>
<dbReference type="GO" id="GO:0016197">
    <property type="term" value="P:endosomal transport"/>
    <property type="evidence" value="ECO:0007669"/>
    <property type="project" value="TreeGrafter"/>
</dbReference>
<name>A0A139AZU7_GONPJ</name>
<keyword evidence="3" id="KW-1185">Reference proteome</keyword>
<dbReference type="Proteomes" id="UP000070544">
    <property type="component" value="Unassembled WGS sequence"/>
</dbReference>
<dbReference type="OrthoDB" id="428895at2759"/>
<dbReference type="GO" id="GO:0005886">
    <property type="term" value="C:plasma membrane"/>
    <property type="evidence" value="ECO:0007669"/>
    <property type="project" value="TreeGrafter"/>
</dbReference>
<evidence type="ECO:0000313" key="3">
    <source>
        <dbReference type="Proteomes" id="UP000070544"/>
    </source>
</evidence>
<dbReference type="SMART" id="SM00312">
    <property type="entry name" value="PX"/>
    <property type="match status" value="1"/>
</dbReference>
<evidence type="ECO:0000313" key="2">
    <source>
        <dbReference type="EMBL" id="KXS22234.1"/>
    </source>
</evidence>
<feature type="domain" description="PX" evidence="1">
    <location>
        <begin position="1"/>
        <end position="100"/>
    </location>
</feature>
<dbReference type="GO" id="GO:0006897">
    <property type="term" value="P:endocytosis"/>
    <property type="evidence" value="ECO:0007669"/>
    <property type="project" value="TreeGrafter"/>
</dbReference>
<gene>
    <name evidence="2" type="ORF">M427DRAFT_50571</name>
</gene>
<dbReference type="GO" id="GO:0097320">
    <property type="term" value="P:plasma membrane tubulation"/>
    <property type="evidence" value="ECO:0007669"/>
    <property type="project" value="TreeGrafter"/>
</dbReference>
<dbReference type="InterPro" id="IPR001683">
    <property type="entry name" value="PX_dom"/>
</dbReference>
<accession>A0A139AZU7</accession>
<dbReference type="GO" id="GO:0035091">
    <property type="term" value="F:phosphatidylinositol binding"/>
    <property type="evidence" value="ECO:0007669"/>
    <property type="project" value="InterPro"/>
</dbReference>
<dbReference type="GO" id="GO:0031410">
    <property type="term" value="C:cytoplasmic vesicle"/>
    <property type="evidence" value="ECO:0007669"/>
    <property type="project" value="TreeGrafter"/>
</dbReference>
<reference evidence="2 3" key="1">
    <citation type="journal article" date="2015" name="Genome Biol. Evol.">
        <title>Phylogenomic analyses indicate that early fungi evolved digesting cell walls of algal ancestors of land plants.</title>
        <authorList>
            <person name="Chang Y."/>
            <person name="Wang S."/>
            <person name="Sekimoto S."/>
            <person name="Aerts A.L."/>
            <person name="Choi C."/>
            <person name="Clum A."/>
            <person name="LaButti K.M."/>
            <person name="Lindquist E.A."/>
            <person name="Yee Ngan C."/>
            <person name="Ohm R.A."/>
            <person name="Salamov A.A."/>
            <person name="Grigoriev I.V."/>
            <person name="Spatafora J.W."/>
            <person name="Berbee M.L."/>
        </authorList>
    </citation>
    <scope>NUCLEOTIDE SEQUENCE [LARGE SCALE GENOMIC DNA]</scope>
    <source>
        <strain evidence="2 3">JEL478</strain>
    </source>
</reference>
<dbReference type="PANTHER" id="PTHR45827">
    <property type="entry name" value="SORTING NEXIN"/>
    <property type="match status" value="1"/>
</dbReference>
<proteinExistence type="predicted"/>
<dbReference type="Pfam" id="PF00787">
    <property type="entry name" value="PX"/>
    <property type="match status" value="1"/>
</dbReference>
<evidence type="ECO:0000259" key="1">
    <source>
        <dbReference type="PROSITE" id="PS50195"/>
    </source>
</evidence>
<sequence length="103" mass="11805">MSGGSTPRFPRPIVTTGVRRRYTEFSALHRALSSVYVGPWCDMLVVPPLPPKRRLGRFDDAFVEERRRELEAWVNRVAADASVRQTREFRAFVGWRDGEGGLE</sequence>
<dbReference type="PROSITE" id="PS50195">
    <property type="entry name" value="PX"/>
    <property type="match status" value="1"/>
</dbReference>
<dbReference type="STRING" id="1344416.A0A139AZU7"/>